<keyword evidence="4" id="KW-0597">Phosphoprotein</keyword>
<dbReference type="CDD" id="cd05930">
    <property type="entry name" value="A_NRPS"/>
    <property type="match status" value="2"/>
</dbReference>
<keyword evidence="3" id="KW-0596">Phosphopantetheine</keyword>
<evidence type="ECO:0000256" key="3">
    <source>
        <dbReference type="ARBA" id="ARBA00022450"/>
    </source>
</evidence>
<dbReference type="Gene3D" id="3.30.559.10">
    <property type="entry name" value="Chloramphenicol acetyltransferase-like domain"/>
    <property type="match status" value="4"/>
</dbReference>
<evidence type="ECO:0000256" key="1">
    <source>
        <dbReference type="ARBA" id="ARBA00001957"/>
    </source>
</evidence>
<dbReference type="Pfam" id="PF13193">
    <property type="entry name" value="AMP-binding_C"/>
    <property type="match status" value="4"/>
</dbReference>
<dbReference type="InterPro" id="IPR020806">
    <property type="entry name" value="PKS_PP-bd"/>
</dbReference>
<name>A0A2Z4YUJ4_RHILE</name>
<dbReference type="InterPro" id="IPR006162">
    <property type="entry name" value="Ppantetheine_attach_site"/>
</dbReference>
<dbReference type="Pfam" id="PF00668">
    <property type="entry name" value="Condensation"/>
    <property type="match status" value="4"/>
</dbReference>
<dbReference type="InterPro" id="IPR000873">
    <property type="entry name" value="AMP-dep_synth/lig_dom"/>
</dbReference>
<dbReference type="SUPFAM" id="SSF47336">
    <property type="entry name" value="ACP-like"/>
    <property type="match status" value="4"/>
</dbReference>
<comment type="cofactor">
    <cofactor evidence="1">
        <name>pantetheine 4'-phosphate</name>
        <dbReference type="ChEBI" id="CHEBI:47942"/>
    </cofactor>
</comment>
<dbReference type="Gene3D" id="3.40.50.980">
    <property type="match status" value="8"/>
</dbReference>
<feature type="domain" description="Carrier" evidence="6">
    <location>
        <begin position="2107"/>
        <end position="2181"/>
    </location>
</feature>
<sequence length="4383" mass="476227">MTDFVIDQLEELDSDGLAKLLSLARARSRGRNLKATLIPKISRDGALPLSYSQQRLWFLSQLDEDSTNYNIPLGWRLQGRLDRVAWRRSLDRLFARHEALRCTFVAGEDEPQVQILSGDRGLPLVEHDLRDRPDAQAALLDLCQKEARTPFDLAREPLIRGRLIRLADEEHVFLLTQHHIVSDGWSMGVLMRELSSLYRAFEAGEGDPLPPLAIQYPDYAAWQRQWLSGERLQRQAQYWRDTLSGAPARLALPTDRPRPAQQSFAGAGVPVIIDQALARGLKRLSRQRGTTLFMAVLAAWAAVLSRLSGQDDIVIGVPTANRRHREIEDLIGFFVNTLAVRIDLSGEPNVSELLERARRAALTAQDHQDLPFEQVVEIVQPPRALDHTPLFQVGLAWQNNTVGSLDLPGLRVEAAGEGLDQVNFDLELNLGEQGEVIAGTLGYATALFDRATIERQCGYLLALLRAMVADAEQPVRELDILPAEERSYLLEELNRTEADYPSDLCVHALFEAQVRRAPDAVALVFEEQSISYGALNADANRLAHHLIGLGVRPDQPVAICVERSPAMVVGLLAILKAGGAYVPLDPAYPSERLRQLLDDAGPRLLLCDAAGRAALGAEAIANLSVVDLNAATPAWADQSADDPDPHALGLTARHLAYVIYTSGSTGTPKGVMVEHRNTVNLLHWSGGVFAESEIRRTLFSTSISFDLSVYECFVPLSQGSTLYLVEDALKLARTPVDASLINTVPSAITALVNQKAVPASASVINLAGERVKADLIERIFESTRVQKICTLYAPSETTTYSTWICMPRGQAVVETIGRPIANTRIYLLDGHGAPVPFGAVGELYIGGAGVARGYLNRPDLTAERFLADPFSGKAGARMYRSGDLARYLPDGNLEFLGRNDDQVKIRGFRIEPGEIAARLLEHELVGDAAVVAHADAAGDKRLVAYVVVKMTDGSAEADGAGLASSLRAHLGGLLPDYMVPSAFVRLDALPLTVNGKLDRKALPVPDDDAYARRAYEAPQGEIETLLAGIWAELLGVERVGRHDNFFELGGHSLLAVQMMERLRRLSLGVEVRTVFAKPMLADLAASLGSHREVAVPANPIMEQSTAITPRMLPLIDLTQPEIDRIVSTVPGGVGNIQDIYGLSPLQDGILFHHLLATQGDPYLLVSQMAFAERSMLDRYLAAVQQVVDRHDILRTAFVWEGLPSPAQVVWRKAALDVLEVELEGCDGSGADELRRRFDPRQYRLDLGRAPLMRFVIAREPGSGRWLLLVLQHHMIGDHTTAEVMHTEVRAVLRGRAHELAAPQPFRNLVVQARLGMDAKAHEAFFREMLADIDEPTLPFGLSEVYGDGRGSREARRMLPQALNDRLRHQARRLGVSLASLCHLAWAQVLALSSGRKQVVFGTVLFGRMHAGAGADRAMGLFMNTLPLRLDLDETGVEESVRIAHARVAELLSHEHASLALAQRCSDIAAPAPLFSALLNYRHNTPPMAGVGTSELSGMEWLGDEERTNYPLTLSVDDFGQELGLTADAVEPISAERVCGYMQRALEQLVDALEQAPDRPVRELDILPAEERSYLLEELNRTEADYPSDLCVHALFEAQVRRAPDAVALVFEEQSISYGALNADANRLAHHLIGLGVRPDQPVAICVERSPAMVVGLLAILKAGGAYVPLDPAYPSERLRQLLDDAGPRLLLCDAAGRAALGAEAIANLSVVDLNAATPAWADQSADDPDPHALGLTARHLAYVIYTSGSTGTPKGVMVEHASVVNVLRALLDVSGLTERDSLLAITTISFDIAGLELCLPLAVGANVVVAHETSAIGLQRYLSHQEITVMQATPAAWRMLFDAGWEGAPDLRALCGGEALPSELALNLGRRVKSLRNLYGPTETTIWTTTFLTDTTIEGPHRYVPIGRPIANTRIYLLDGHGAPVPFGAVGELYIGGAGVARGYLNRPDLTAERFLADPFSGKAGARMYRSGDLARYLPDGNLEFLGRNDDQVKIRGFRIEPGEIAARLLEHELVGDAAVVAHADAAGDKRLVAYVVVKMTDGSAEADGAGLASSLRAHLGGLLPDYMVPSAFVRLDALPLTVNGKLDRKALPVPDDDAYARRAYEAPQGEIETLLAGIWAELLGVERVGRHDNFFELGGHSLLAVQMMERLRRLSLGVEVRTVFAKPMLADLAASLGSHREVAVPANPIMEQSTAITPRMLPLIDLTQPEIDRIVSTVPGGVGNIQDIYGLSPLQDGILFHHLLATQGDPYLLVSQMAFAERSMLDRYLAAVQQVVDRHDILRTAFVWEGLPSPAQVVWRKAALDVLEVELEGCDGSGADELRRRFDPRQYRLDLGRAPLMRFVIAREPGSGRWLLLVLQHHMIGDHTTAEVMHTEVRAVLRGRAHELAAPQPFRNLVVQARLGMDAKAHEAFFREMLADIDEPTLPFGLSEVYGDGRGSREARRMLPQALNDRLRHQARRLGVSLASLCHLAWAQVLALSSGRKQVVFGTVLFGRMHAGAGADRAMGLFMNTLPLRLDLDETGVEESVRIAHARVAELLSHEHASLALAQRCSDIAAPAPLFSALLNYRHNTPPMAGVGTSELSGMEWLGDEERTNYPLTLSVDDFGQELGLTADAVEPISAERVCGYMQRALEQLVDALEQAPDRPVRELDILPAEERSYLLEELNRTEADYPSDLCVHALFEAQVRRAPDAVALVFEEQSISYGALNADANRLAHHLIGLGVRPDQPVAICVERSPAMVVGLLAILKAGGAYVPLDPAYPSERLRQLLDDAGPRLLLCDAAGRAALGAEAIANLSVVDLNAATPAWADQSADDPDPHALGLTACHLAYVIYTSGSTGTPKGVMVEHRGMTNYLSWARESYAPTSSSVVSSSLAFDATVNSLFAPLVAGGHALLTKEGDEVEGIRSRVRIPCGLVNITPMLLDVLGQQLQSAGDASQVEVLVIGGEALSSSTVELWRHIQPAARMVNEYGPTEAVVGCAFHDIPADFSASTNVPIGRPIANTRIYLLDGHGAPVPFGAVGELYIGGAGVARGYLNRPDLTAERFLADPFSGKAGARMYRSGDLARYLPDGNLEFLGRNDDQVKIRGFRIEPGEIAARLLEHELVGDAAVVAHADAAGDKRLVAYVVVKMTDGSAEADGAGLASSLRAHLGGLLPDYMVPSAFVRLDALPLTVNGKLDRKALPVPDDDAYARRAYEAPQGEIETLLAGIWAELLGVERVGRHDNFFELGGHSLLAVQMMERLRRLSLGVEVRTVFAKPMLADLAASLGSHREVAVPANPIMEQSTAITPRMLPLIDLTQPEIDRIVSTVPGGVGNIQDIYGLSPLQDGILFHHLLATQGDPYLLVSQMAFAERSMLDRYLAAVQQVVDRHDILRTAFVWEGLPSPAQVVWRKAALDVLEVELEGCDGSGADELRRRFDPRQYRLDLGRAPLMRFVIAREPGSGRWLLLVLQHHMIGDHTTAEVMHTEVRAVLRGRAHELAAPQPFRNLVVQARLGMDAKAHEAFFREMLADIDEPTLPFGLSEVYGDGRGSREARRMLPQALNDRLRHQARRLGVSLASLCHLAWAQVLALSSGRKQVVFGTVLFGRMHAGAGADRAMGLFMNTLPLRLDLDETGVEESVRIAHARVAELLSHEHASLALAQRCSDIAAPAPLFSALLNYRHNTPPMAGVGTSELSGMEWLGDEERTNYPLTLSVDDFGQELGLTADAVEPISAERVCGYMQRALEQLVDALEQAPDRPVRELDILPAEERSYLLEELNRTEADYPSDLCVHALFEAQVRRAPDAVALVFEEQSISYGALNADANRLAHHLIGLGVRPDQPVAICVERSPAMVVGLLAILKAGGAYVPLDPAYPSERLRQLLDDAGPRLLLCDAAGRAALGAEAIANLSVVDLNAATPAWADQSADDPDPHALGLTARHLAYVIYTSGSTGTPKGVMVEHRNTVNLLHWSGGVFAESEIRRTLFSTSISFDLSVYECFVPLSQGSTLYLVEDALKLARTPVDASLINTVPSAITALVNQKAVPASASVINLAGERVKADLIERIFESTRVQKICTLYAPSETTTYSTWICMPRGQAVVETIGRPIANTRIYLLDGHGAPVPFGAVGELYIGGAGVARGYLNRPDLTAERFLADPFSGKAGARMYRSGDLARYLPDGNLEFLGRNDDQVKIRGFRIEPGEIAARLLEHELVGDAAVVAHADAAGDKRLVAYVVVKMTDGSAEADGAGLASSLRAHLGGLLPDYMVPSAFVRLDALPLTVNGKLDRKALPVPDDDAYARRAYEAPQGEIETLLAGIWAELLGVERVGRHDNFFELGGHSLLAVRLLVRLTEALGVELPLAILFAKPTLAELARESSISLITQEFDSHQLQKLLSSGVGAWIGT</sequence>
<dbReference type="GO" id="GO:0031177">
    <property type="term" value="F:phosphopantetheine binding"/>
    <property type="evidence" value="ECO:0007669"/>
    <property type="project" value="InterPro"/>
</dbReference>
<feature type="domain" description="Carrier" evidence="6">
    <location>
        <begin position="3199"/>
        <end position="3273"/>
    </location>
</feature>
<dbReference type="FunFam" id="3.40.50.980:FF:000001">
    <property type="entry name" value="Non-ribosomal peptide synthetase"/>
    <property type="match status" value="4"/>
</dbReference>
<evidence type="ECO:0000256" key="5">
    <source>
        <dbReference type="ARBA" id="ARBA00022723"/>
    </source>
</evidence>
<dbReference type="RefSeq" id="WP_245472903.1">
    <property type="nucleotide sequence ID" value="NZ_CP030762.1"/>
</dbReference>
<dbReference type="InterPro" id="IPR010071">
    <property type="entry name" value="AA_adenyl_dom"/>
</dbReference>
<evidence type="ECO:0000256" key="4">
    <source>
        <dbReference type="ARBA" id="ARBA00022553"/>
    </source>
</evidence>
<feature type="domain" description="Carrier" evidence="6">
    <location>
        <begin position="4284"/>
        <end position="4359"/>
    </location>
</feature>
<dbReference type="CDD" id="cd19531">
    <property type="entry name" value="LCL_NRPS-like"/>
    <property type="match status" value="1"/>
</dbReference>
<dbReference type="InterPro" id="IPR020845">
    <property type="entry name" value="AMP-binding_CS"/>
</dbReference>
<evidence type="ECO:0000313" key="7">
    <source>
        <dbReference type="EMBL" id="AXA43783.1"/>
    </source>
</evidence>
<dbReference type="Pfam" id="PF00501">
    <property type="entry name" value="AMP-binding"/>
    <property type="match status" value="4"/>
</dbReference>
<dbReference type="SUPFAM" id="SSF56801">
    <property type="entry name" value="Acetyl-CoA synthetase-like"/>
    <property type="match status" value="4"/>
</dbReference>
<dbReference type="InterPro" id="IPR001242">
    <property type="entry name" value="Condensation_dom"/>
</dbReference>
<dbReference type="GO" id="GO:0003824">
    <property type="term" value="F:catalytic activity"/>
    <property type="evidence" value="ECO:0007669"/>
    <property type="project" value="InterPro"/>
</dbReference>
<dbReference type="NCBIfam" id="TIGR01733">
    <property type="entry name" value="AA-adenyl-dom"/>
    <property type="match status" value="4"/>
</dbReference>
<proteinExistence type="inferred from homology"/>
<dbReference type="InterPro" id="IPR025110">
    <property type="entry name" value="AMP-bd_C"/>
</dbReference>
<dbReference type="Pfam" id="PF00550">
    <property type="entry name" value="PP-binding"/>
    <property type="match status" value="4"/>
</dbReference>
<dbReference type="InterPro" id="IPR045851">
    <property type="entry name" value="AMP-bd_C_sf"/>
</dbReference>
<organism evidence="7 8">
    <name type="scientific">Rhizobium leguminosarum</name>
    <dbReference type="NCBI Taxonomy" id="384"/>
    <lineage>
        <taxon>Bacteria</taxon>
        <taxon>Pseudomonadati</taxon>
        <taxon>Pseudomonadota</taxon>
        <taxon>Alphaproteobacteria</taxon>
        <taxon>Hyphomicrobiales</taxon>
        <taxon>Rhizobiaceae</taxon>
        <taxon>Rhizobium/Agrobacterium group</taxon>
        <taxon>Rhizobium</taxon>
    </lineage>
</organism>
<dbReference type="Gene3D" id="2.30.38.10">
    <property type="entry name" value="Luciferase, Domain 3"/>
    <property type="match status" value="4"/>
</dbReference>
<keyword evidence="5" id="KW-0479">Metal-binding</keyword>
<dbReference type="Gene3D" id="3.30.300.30">
    <property type="match status" value="4"/>
</dbReference>
<protein>
    <submittedName>
        <fullName evidence="7">Amino acid adenylation domain protein</fullName>
    </submittedName>
</protein>
<evidence type="ECO:0000256" key="2">
    <source>
        <dbReference type="ARBA" id="ARBA00006432"/>
    </source>
</evidence>
<dbReference type="FunFam" id="3.40.50.12780:FF:000012">
    <property type="entry name" value="Non-ribosomal peptide synthetase"/>
    <property type="match status" value="4"/>
</dbReference>
<dbReference type="FunFam" id="2.30.38.10:FF:000001">
    <property type="entry name" value="Non-ribosomal peptide synthetase PvdI"/>
    <property type="match status" value="4"/>
</dbReference>
<evidence type="ECO:0000259" key="6">
    <source>
        <dbReference type="PROSITE" id="PS50075"/>
    </source>
</evidence>
<dbReference type="InterPro" id="IPR036736">
    <property type="entry name" value="ACP-like_sf"/>
</dbReference>
<dbReference type="GO" id="GO:0005737">
    <property type="term" value="C:cytoplasm"/>
    <property type="evidence" value="ECO:0007669"/>
    <property type="project" value="TreeGrafter"/>
</dbReference>
<dbReference type="NCBIfam" id="NF003417">
    <property type="entry name" value="PRK04813.1"/>
    <property type="match status" value="4"/>
</dbReference>
<dbReference type="GO" id="GO:0043041">
    <property type="term" value="P:amino acid activation for nonribosomal peptide biosynthetic process"/>
    <property type="evidence" value="ECO:0007669"/>
    <property type="project" value="TreeGrafter"/>
</dbReference>
<dbReference type="Gene3D" id="3.30.559.30">
    <property type="entry name" value="Nonribosomal peptide synthetase, condensation domain"/>
    <property type="match status" value="4"/>
</dbReference>
<dbReference type="PANTHER" id="PTHR45527">
    <property type="entry name" value="NONRIBOSOMAL PEPTIDE SYNTHETASE"/>
    <property type="match status" value="1"/>
</dbReference>
<accession>A0A2Z4YUJ4</accession>
<dbReference type="PROSITE" id="PS00012">
    <property type="entry name" value="PHOSPHOPANTETHEINE"/>
    <property type="match status" value="1"/>
</dbReference>
<dbReference type="Gene3D" id="1.10.1200.10">
    <property type="entry name" value="ACP-like"/>
    <property type="match status" value="4"/>
</dbReference>
<dbReference type="FunFam" id="1.10.1200.10:FF:000005">
    <property type="entry name" value="Nonribosomal peptide synthetase 1"/>
    <property type="match status" value="3"/>
</dbReference>
<evidence type="ECO:0000313" key="8">
    <source>
        <dbReference type="Proteomes" id="UP000251166"/>
    </source>
</evidence>
<dbReference type="FunFam" id="3.30.559.30:FF:000001">
    <property type="entry name" value="Non-ribosomal peptide synthetase"/>
    <property type="match status" value="1"/>
</dbReference>
<comment type="similarity">
    <text evidence="2">Belongs to the ATP-dependent AMP-binding enzyme family.</text>
</comment>
<dbReference type="PANTHER" id="PTHR45527:SF1">
    <property type="entry name" value="FATTY ACID SYNTHASE"/>
    <property type="match status" value="1"/>
</dbReference>
<dbReference type="Proteomes" id="UP000251166">
    <property type="component" value="Plasmid unnamed2"/>
</dbReference>
<dbReference type="GO" id="GO:0046872">
    <property type="term" value="F:metal ion binding"/>
    <property type="evidence" value="ECO:0007669"/>
    <property type="project" value="UniProtKB-KW"/>
</dbReference>
<gene>
    <name evidence="7" type="ORF">DLJ82_7538</name>
</gene>
<dbReference type="GO" id="GO:0044550">
    <property type="term" value="P:secondary metabolite biosynthetic process"/>
    <property type="evidence" value="ECO:0007669"/>
    <property type="project" value="UniProtKB-ARBA"/>
</dbReference>
<geneLocation type="plasmid" evidence="7 8">
    <name>unnamed2</name>
</geneLocation>
<dbReference type="EMBL" id="CP030762">
    <property type="protein sequence ID" value="AXA43783.1"/>
    <property type="molecule type" value="Genomic_DNA"/>
</dbReference>
<dbReference type="FunFam" id="3.30.300.30:FF:000010">
    <property type="entry name" value="Enterobactin synthetase component F"/>
    <property type="match status" value="4"/>
</dbReference>
<dbReference type="InterPro" id="IPR009081">
    <property type="entry name" value="PP-bd_ACP"/>
</dbReference>
<dbReference type="InterPro" id="IPR023213">
    <property type="entry name" value="CAT-like_dom_sf"/>
</dbReference>
<dbReference type="FunFam" id="3.30.559.10:FF:000012">
    <property type="entry name" value="Non-ribosomal peptide synthetase"/>
    <property type="match status" value="1"/>
</dbReference>
<feature type="domain" description="Carrier" evidence="6">
    <location>
        <begin position="1017"/>
        <end position="1091"/>
    </location>
</feature>
<dbReference type="PROSITE" id="PS50075">
    <property type="entry name" value="CARRIER"/>
    <property type="match status" value="4"/>
</dbReference>
<reference evidence="7 8" key="1">
    <citation type="submission" date="2018-07" db="EMBL/GenBank/DDBJ databases">
        <title>Rhizobium leguminosarum strain:ATCC 14479 Genome sequencing and assembly.</title>
        <authorList>
            <person name="Chakraborty R."/>
        </authorList>
    </citation>
    <scope>NUCLEOTIDE SEQUENCE [LARGE SCALE GENOMIC DNA]</scope>
    <source>
        <strain evidence="7 8">ATCC 14479</strain>
        <plasmid evidence="8">Plasmid unnamed2</plasmid>
    </source>
</reference>
<dbReference type="SMART" id="SM00823">
    <property type="entry name" value="PKS_PP"/>
    <property type="match status" value="4"/>
</dbReference>
<keyword evidence="7" id="KW-0614">Plasmid</keyword>
<dbReference type="CDD" id="cd19544">
    <property type="entry name" value="E-C_NRPS"/>
    <property type="match status" value="3"/>
</dbReference>
<dbReference type="SUPFAM" id="SSF52777">
    <property type="entry name" value="CoA-dependent acyltransferases"/>
    <property type="match status" value="8"/>
</dbReference>
<dbReference type="FunFam" id="1.10.1200.10:FF:000016">
    <property type="entry name" value="Non-ribosomal peptide synthase"/>
    <property type="match status" value="1"/>
</dbReference>
<dbReference type="PROSITE" id="PS00455">
    <property type="entry name" value="AMP_BINDING"/>
    <property type="match status" value="4"/>
</dbReference>
<dbReference type="GO" id="GO:0072330">
    <property type="term" value="P:monocarboxylic acid biosynthetic process"/>
    <property type="evidence" value="ECO:0007669"/>
    <property type="project" value="UniProtKB-ARBA"/>
</dbReference>